<reference evidence="2 3" key="1">
    <citation type="submission" date="2019-06" db="EMBL/GenBank/DDBJ databases">
        <title>Whole genome shotgun sequence of Vibrio comitans NBRC 102076.</title>
        <authorList>
            <person name="Hosoyama A."/>
            <person name="Uohara A."/>
            <person name="Ohji S."/>
            <person name="Ichikawa N."/>
        </authorList>
    </citation>
    <scope>NUCLEOTIDE SEQUENCE [LARGE SCALE GENOMIC DNA]</scope>
    <source>
        <strain evidence="2 3">NBRC 102076</strain>
    </source>
</reference>
<evidence type="ECO:0000256" key="1">
    <source>
        <dbReference type="SAM" id="SignalP"/>
    </source>
</evidence>
<dbReference type="PROSITE" id="PS51257">
    <property type="entry name" value="PROKAR_LIPOPROTEIN"/>
    <property type="match status" value="1"/>
</dbReference>
<dbReference type="AlphaFoldDB" id="A0A4Y3IL90"/>
<keyword evidence="3" id="KW-1185">Reference proteome</keyword>
<evidence type="ECO:0000313" key="2">
    <source>
        <dbReference type="EMBL" id="GEA60299.1"/>
    </source>
</evidence>
<sequence length="154" mass="17002">MRVKVLGTVLLSSALLFGCASTGEQVPWMEAAPTAQVEQTSVVLESTMWGNKMPTFDEVHSFPLHGTLILSSSDAIPADLGVTSIWIRHNGEAFQIDADAFDVEAITEKQWKISFKQVEYFDGSFESADVAVELESDVQKIWLVEKSVDVDTVY</sequence>
<evidence type="ECO:0008006" key="4">
    <source>
        <dbReference type="Google" id="ProtNLM"/>
    </source>
</evidence>
<keyword evidence="1" id="KW-0732">Signal</keyword>
<comment type="caution">
    <text evidence="2">The sequence shown here is derived from an EMBL/GenBank/DDBJ whole genome shotgun (WGS) entry which is preliminary data.</text>
</comment>
<name>A0A4Y3IL90_9VIBR</name>
<feature type="signal peptide" evidence="1">
    <location>
        <begin position="1"/>
        <end position="22"/>
    </location>
</feature>
<feature type="chain" id="PRO_5021211481" description="DNA polymerase III subunit beta" evidence="1">
    <location>
        <begin position="23"/>
        <end position="154"/>
    </location>
</feature>
<dbReference type="OrthoDB" id="5814891at2"/>
<accession>A0A4Y3IL90</accession>
<dbReference type="RefSeq" id="WP_141270743.1">
    <property type="nucleotide sequence ID" value="NZ_BJLH01000006.1"/>
</dbReference>
<evidence type="ECO:0000313" key="3">
    <source>
        <dbReference type="Proteomes" id="UP000318242"/>
    </source>
</evidence>
<dbReference type="EMBL" id="BJLH01000006">
    <property type="protein sequence ID" value="GEA60299.1"/>
    <property type="molecule type" value="Genomic_DNA"/>
</dbReference>
<dbReference type="Proteomes" id="UP000318242">
    <property type="component" value="Unassembled WGS sequence"/>
</dbReference>
<organism evidence="2 3">
    <name type="scientific">Vibrio comitans NBRC 102076</name>
    <dbReference type="NCBI Taxonomy" id="1219078"/>
    <lineage>
        <taxon>Bacteria</taxon>
        <taxon>Pseudomonadati</taxon>
        <taxon>Pseudomonadota</taxon>
        <taxon>Gammaproteobacteria</taxon>
        <taxon>Vibrionales</taxon>
        <taxon>Vibrionaceae</taxon>
        <taxon>Vibrio</taxon>
    </lineage>
</organism>
<proteinExistence type="predicted"/>
<protein>
    <recommendedName>
        <fullName evidence="4">DNA polymerase III subunit beta</fullName>
    </recommendedName>
</protein>
<gene>
    <name evidence="2" type="ORF">VCO01S_14920</name>
</gene>